<keyword evidence="2" id="KW-0732">Signal</keyword>
<reference evidence="3" key="1">
    <citation type="submission" date="2014-09" db="EMBL/GenBank/DDBJ databases">
        <authorList>
            <person name="Magalhaes I.L.F."/>
            <person name="Oliveira U."/>
            <person name="Santos F.R."/>
            <person name="Vidigal T.H.D.A."/>
            <person name="Brescovit A.D."/>
            <person name="Santos A.J."/>
        </authorList>
    </citation>
    <scope>NUCLEOTIDE SEQUENCE</scope>
    <source>
        <tissue evidence="3">Shoot tissue taken approximately 20 cm above the soil surface</tissue>
    </source>
</reference>
<sequence>MEFIFLVLFFFWVRQHGASAPGRAPAWTAARWPPRRPRSSPSHPAPGSASPAPAPALRPVARAAPGPPSHRCRGPLAIHLLRSTRSSTSPDPSPRSGPQAPRPVPTASFRPDRSAPSFSTMPPGPRPRPPRHIPDLPPPPPTRARPPAPQSRWIRRLARRAHTALPGRAAGAHDAAGIIVAAGERVICRRGADVGQGADARGALDGMDIVLGDAMRACAVRVATGRDDIAVAAGDLPHRGKGPMKGPGRPRSALPYITSRRRPT</sequence>
<feature type="region of interest" description="Disordered" evidence="1">
    <location>
        <begin position="234"/>
        <end position="264"/>
    </location>
</feature>
<feature type="compositionally biased region" description="Pro residues" evidence="1">
    <location>
        <begin position="135"/>
        <end position="149"/>
    </location>
</feature>
<feature type="region of interest" description="Disordered" evidence="1">
    <location>
        <begin position="20"/>
        <end position="150"/>
    </location>
</feature>
<feature type="compositionally biased region" description="Low complexity" evidence="1">
    <location>
        <begin position="20"/>
        <end position="32"/>
    </location>
</feature>
<proteinExistence type="predicted"/>
<dbReference type="EMBL" id="GBRH01251678">
    <property type="protein sequence ID" value="JAD46217.1"/>
    <property type="molecule type" value="Transcribed_RNA"/>
</dbReference>
<evidence type="ECO:0000256" key="2">
    <source>
        <dbReference type="SAM" id="SignalP"/>
    </source>
</evidence>
<name>A0A0A9AGK0_ARUDO</name>
<feature type="chain" id="PRO_5002043874" evidence="2">
    <location>
        <begin position="20"/>
        <end position="264"/>
    </location>
</feature>
<reference evidence="3" key="2">
    <citation type="journal article" date="2015" name="Data Brief">
        <title>Shoot transcriptome of the giant reed, Arundo donax.</title>
        <authorList>
            <person name="Barrero R.A."/>
            <person name="Guerrero F.D."/>
            <person name="Moolhuijzen P."/>
            <person name="Goolsby J.A."/>
            <person name="Tidwell J."/>
            <person name="Bellgard S.E."/>
            <person name="Bellgard M.I."/>
        </authorList>
    </citation>
    <scope>NUCLEOTIDE SEQUENCE</scope>
    <source>
        <tissue evidence="3">Shoot tissue taken approximately 20 cm above the soil surface</tissue>
    </source>
</reference>
<feature type="compositionally biased region" description="Pro residues" evidence="1">
    <location>
        <begin position="91"/>
        <end position="104"/>
    </location>
</feature>
<feature type="signal peptide" evidence="2">
    <location>
        <begin position="1"/>
        <end position="19"/>
    </location>
</feature>
<protein>
    <submittedName>
        <fullName evidence="3">Uncharacterized protein</fullName>
    </submittedName>
</protein>
<dbReference type="AlphaFoldDB" id="A0A0A9AGK0"/>
<evidence type="ECO:0000256" key="1">
    <source>
        <dbReference type="SAM" id="MobiDB-lite"/>
    </source>
</evidence>
<organism evidence="3">
    <name type="scientific">Arundo donax</name>
    <name type="common">Giant reed</name>
    <name type="synonym">Donax arundinaceus</name>
    <dbReference type="NCBI Taxonomy" id="35708"/>
    <lineage>
        <taxon>Eukaryota</taxon>
        <taxon>Viridiplantae</taxon>
        <taxon>Streptophyta</taxon>
        <taxon>Embryophyta</taxon>
        <taxon>Tracheophyta</taxon>
        <taxon>Spermatophyta</taxon>
        <taxon>Magnoliopsida</taxon>
        <taxon>Liliopsida</taxon>
        <taxon>Poales</taxon>
        <taxon>Poaceae</taxon>
        <taxon>PACMAD clade</taxon>
        <taxon>Arundinoideae</taxon>
        <taxon>Arundineae</taxon>
        <taxon>Arundo</taxon>
    </lineage>
</organism>
<evidence type="ECO:0000313" key="3">
    <source>
        <dbReference type="EMBL" id="JAD46217.1"/>
    </source>
</evidence>
<accession>A0A0A9AGK0</accession>
<feature type="compositionally biased region" description="Low complexity" evidence="1">
    <location>
        <begin position="39"/>
        <end position="64"/>
    </location>
</feature>